<dbReference type="InterPro" id="IPR013078">
    <property type="entry name" value="His_Pase_superF_clade-1"/>
</dbReference>
<reference evidence="2" key="1">
    <citation type="submission" date="2022-04" db="EMBL/GenBank/DDBJ databases">
        <title>Whole genome sequence of Sphaerotilus sp. FB-5.</title>
        <authorList>
            <person name="Takeda M."/>
            <person name="Narihara S."/>
            <person name="Akimoto M."/>
            <person name="Akimoto R."/>
            <person name="Nishiyashiki S."/>
            <person name="Murakami T."/>
        </authorList>
    </citation>
    <scope>NUCLEOTIDE SEQUENCE</scope>
    <source>
        <strain evidence="2">FB-5</strain>
    </source>
</reference>
<dbReference type="PANTHER" id="PTHR20935:SF0">
    <property type="entry name" value="SERINE_THREONINE-PROTEIN PHOSPHATASE PGAM5, MITOCHONDRIAL"/>
    <property type="match status" value="1"/>
</dbReference>
<dbReference type="Gene3D" id="3.40.50.1240">
    <property type="entry name" value="Phosphoglycerate mutase-like"/>
    <property type="match status" value="1"/>
</dbReference>
<evidence type="ECO:0000256" key="1">
    <source>
        <dbReference type="ARBA" id="ARBA00022801"/>
    </source>
</evidence>
<dbReference type="RefSeq" id="WP_251971757.1">
    <property type="nucleotide sequence ID" value="NZ_AP025730.1"/>
</dbReference>
<evidence type="ECO:0000313" key="2">
    <source>
        <dbReference type="EMBL" id="BDI03470.1"/>
    </source>
</evidence>
<dbReference type="SUPFAM" id="SSF53254">
    <property type="entry name" value="Phosphoglycerate mutase-like"/>
    <property type="match status" value="1"/>
</dbReference>
<dbReference type="Proteomes" id="UP001057498">
    <property type="component" value="Chromosome"/>
</dbReference>
<evidence type="ECO:0000313" key="3">
    <source>
        <dbReference type="Proteomes" id="UP001057498"/>
    </source>
</evidence>
<accession>A0ABN6PEN0</accession>
<keyword evidence="1" id="KW-0378">Hydrolase</keyword>
<dbReference type="PANTHER" id="PTHR20935">
    <property type="entry name" value="PHOSPHOGLYCERATE MUTASE-RELATED"/>
    <property type="match status" value="1"/>
</dbReference>
<sequence>MSTLYLVRHGQASFGAADYDQLSELGARQCRRLGEYFAERGIRFDAVLMGSLRRHAQSHAALAEGLGKGLGNMPAPRVWPGLNEYDSEALIRAVLTPDEFDRMAADRSPEGYRAHFRVLRTALNRWAEGEIEPRGMPSWRAFVGGIVGALDLVRERHHGGQVLIVSSGGPIATAVAQVLGAPHQTAVELNLRIRNSAVTEFSFTPKRHMLQSFNGIPHLDAPAYDGWVSYS</sequence>
<organism evidence="2 3">
    <name type="scientific">Sphaerotilus microaerophilus</name>
    <dbReference type="NCBI Taxonomy" id="2914710"/>
    <lineage>
        <taxon>Bacteria</taxon>
        <taxon>Pseudomonadati</taxon>
        <taxon>Pseudomonadota</taxon>
        <taxon>Betaproteobacteria</taxon>
        <taxon>Burkholderiales</taxon>
        <taxon>Sphaerotilaceae</taxon>
        <taxon>Sphaerotilus</taxon>
    </lineage>
</organism>
<dbReference type="CDD" id="cd07067">
    <property type="entry name" value="HP_PGM_like"/>
    <property type="match status" value="1"/>
</dbReference>
<dbReference type="InterPro" id="IPR051021">
    <property type="entry name" value="Mito_Ser/Thr_phosphatase"/>
</dbReference>
<dbReference type="Pfam" id="PF00300">
    <property type="entry name" value="His_Phos_1"/>
    <property type="match status" value="1"/>
</dbReference>
<dbReference type="SMART" id="SM00855">
    <property type="entry name" value="PGAM"/>
    <property type="match status" value="1"/>
</dbReference>
<proteinExistence type="predicted"/>
<dbReference type="InterPro" id="IPR029033">
    <property type="entry name" value="His_PPase_superfam"/>
</dbReference>
<protein>
    <submittedName>
        <fullName evidence="2">Histidine phosphatase family protein</fullName>
    </submittedName>
</protein>
<name>A0ABN6PEN0_9BURK</name>
<keyword evidence="3" id="KW-1185">Reference proteome</keyword>
<gene>
    <name evidence="2" type="ORF">CATMQ487_04400</name>
</gene>
<dbReference type="EMBL" id="AP025730">
    <property type="protein sequence ID" value="BDI03470.1"/>
    <property type="molecule type" value="Genomic_DNA"/>
</dbReference>